<accession>A0A317EPK7</accession>
<dbReference type="RefSeq" id="WP_109923995.1">
    <property type="nucleotide sequence ID" value="NZ_QGNZ01000001.1"/>
</dbReference>
<dbReference type="AlphaFoldDB" id="A0A317EPK7"/>
<dbReference type="EMBL" id="QGNZ01000001">
    <property type="protein sequence ID" value="PWS28564.1"/>
    <property type="molecule type" value="Genomic_DNA"/>
</dbReference>
<comment type="caution">
    <text evidence="1">The sequence shown here is derived from an EMBL/GenBank/DDBJ whole genome shotgun (WGS) entry which is preliminary data.</text>
</comment>
<evidence type="ECO:0000313" key="2">
    <source>
        <dbReference type="Proteomes" id="UP000245379"/>
    </source>
</evidence>
<organism evidence="1 2">
    <name type="scientific">Pedobacter yonginense</name>
    <dbReference type="NCBI Taxonomy" id="651869"/>
    <lineage>
        <taxon>Bacteria</taxon>
        <taxon>Pseudomonadati</taxon>
        <taxon>Bacteroidota</taxon>
        <taxon>Sphingobacteriia</taxon>
        <taxon>Sphingobacteriales</taxon>
        <taxon>Sphingobacteriaceae</taxon>
        <taxon>Pedobacter</taxon>
    </lineage>
</organism>
<evidence type="ECO:0000313" key="1">
    <source>
        <dbReference type="EMBL" id="PWS28564.1"/>
    </source>
</evidence>
<keyword evidence="2" id="KW-1185">Reference proteome</keyword>
<protein>
    <submittedName>
        <fullName evidence="1">Uncharacterized protein</fullName>
    </submittedName>
</protein>
<proteinExistence type="predicted"/>
<dbReference type="Proteomes" id="UP000245379">
    <property type="component" value="Unassembled WGS sequence"/>
</dbReference>
<reference evidence="1 2" key="1">
    <citation type="submission" date="2018-05" db="EMBL/GenBank/DDBJ databases">
        <title>Pedobacter paludis sp. nov., isolated from wetland soil.</title>
        <authorList>
            <person name="Zhang Y."/>
            <person name="Wang G."/>
        </authorList>
    </citation>
    <scope>NUCLEOTIDE SEQUENCE [LARGE SCALE GENOMIC DNA]</scope>
    <source>
        <strain evidence="1 2">KCTC22721</strain>
    </source>
</reference>
<sequence length="86" mass="10203">MENTEQIAQIKVLILTKINLNSVRIDDCKYISEQIFLKTKNHLSIQTIQTIFIANRSILTPFVLNSLAQFSEFEDWEDYIKKTWEH</sequence>
<gene>
    <name evidence="1" type="ORF">DHW03_01540</name>
</gene>
<name>A0A317EPK7_9SPHI</name>
<dbReference type="OrthoDB" id="772686at2"/>